<comment type="caution">
    <text evidence="4">The sequence shown here is derived from an EMBL/GenBank/DDBJ whole genome shotgun (WGS) entry which is preliminary data.</text>
</comment>
<name>A0A8J2SVY7_9STRA</name>
<gene>
    <name evidence="4" type="ORF">PECAL_5P05440</name>
</gene>
<keyword evidence="3" id="KW-1133">Transmembrane helix</keyword>
<keyword evidence="5" id="KW-1185">Reference proteome</keyword>
<feature type="compositionally biased region" description="Basic residues" evidence="2">
    <location>
        <begin position="1"/>
        <end position="20"/>
    </location>
</feature>
<evidence type="ECO:0000256" key="3">
    <source>
        <dbReference type="SAM" id="Phobius"/>
    </source>
</evidence>
<dbReference type="Pfam" id="PF12640">
    <property type="entry name" value="UPF0489"/>
    <property type="match status" value="1"/>
</dbReference>
<evidence type="ECO:0000256" key="2">
    <source>
        <dbReference type="SAM" id="MobiDB-lite"/>
    </source>
</evidence>
<feature type="transmembrane region" description="Helical" evidence="3">
    <location>
        <begin position="25"/>
        <end position="45"/>
    </location>
</feature>
<dbReference type="PANTHER" id="PTHR13225">
    <property type="entry name" value="MISEXPRESSION SUPPRESSOR OF RAS 6"/>
    <property type="match status" value="1"/>
</dbReference>
<dbReference type="OrthoDB" id="418142at2759"/>
<dbReference type="EMBL" id="CAKKNE010000005">
    <property type="protein sequence ID" value="CAH0375991.1"/>
    <property type="molecule type" value="Genomic_DNA"/>
</dbReference>
<keyword evidence="3" id="KW-0472">Membrane</keyword>
<reference evidence="4" key="1">
    <citation type="submission" date="2021-11" db="EMBL/GenBank/DDBJ databases">
        <authorList>
            <consortium name="Genoscope - CEA"/>
            <person name="William W."/>
        </authorList>
    </citation>
    <scope>NUCLEOTIDE SEQUENCE</scope>
</reference>
<accession>A0A8J2SVY7</accession>
<comment type="similarity">
    <text evidence="1">Belongs to the UPF0489 family.</text>
</comment>
<proteinExistence type="inferred from homology"/>
<evidence type="ECO:0000313" key="5">
    <source>
        <dbReference type="Proteomes" id="UP000789595"/>
    </source>
</evidence>
<sequence>MRERKAKPKAKKGQKSKAAQHRQSCSGRGGFMIALLALAGGAYYFRPATTPPILEEQTPAIVVGVVEEHHHVLPYYAREVAKNTIPVDGKATILHLDSHADMGVPRAYLKADAHMERFSAINDFMITAALTGVAEHLVFVEPPWSNQFRCCVYEGSATFQFTVGVDDQNNVRVAGPMARRLGHVFWRDGQSRTASVDDLMNTRDFRITVINEEHAHLDDILVASIDRTKPLILDIDLDYFATENFGAIPLRDELGISDEDLMTAYHLAWDFPELSVEYLRKGDHKGRESMSFDTERARNIVAGGQKSALATHFREAVSRRTSVTSERRSLLREFLASIPIKGGHLRGDEPEVFFEQPFHVPEPRALSEEVDFALDDMLAARILPRLQRPVLVNIVRSPGYVPVRYLALLECRTLRTLTEVYGAFEVSHEGRVDVTRTGCEGFRSVTV</sequence>
<dbReference type="Proteomes" id="UP000789595">
    <property type="component" value="Unassembled WGS sequence"/>
</dbReference>
<evidence type="ECO:0000256" key="1">
    <source>
        <dbReference type="ARBA" id="ARBA00007099"/>
    </source>
</evidence>
<keyword evidence="3" id="KW-0812">Transmembrane</keyword>
<evidence type="ECO:0000313" key="4">
    <source>
        <dbReference type="EMBL" id="CAH0375991.1"/>
    </source>
</evidence>
<organism evidence="4 5">
    <name type="scientific">Pelagomonas calceolata</name>
    <dbReference type="NCBI Taxonomy" id="35677"/>
    <lineage>
        <taxon>Eukaryota</taxon>
        <taxon>Sar</taxon>
        <taxon>Stramenopiles</taxon>
        <taxon>Ochrophyta</taxon>
        <taxon>Pelagophyceae</taxon>
        <taxon>Pelagomonadales</taxon>
        <taxon>Pelagomonadaceae</taxon>
        <taxon>Pelagomonas</taxon>
    </lineage>
</organism>
<dbReference type="PANTHER" id="PTHR13225:SF3">
    <property type="entry name" value="UPF0489 PROTEIN C5ORF22"/>
    <property type="match status" value="1"/>
</dbReference>
<feature type="region of interest" description="Disordered" evidence="2">
    <location>
        <begin position="1"/>
        <end position="24"/>
    </location>
</feature>
<dbReference type="AlphaFoldDB" id="A0A8J2SVY7"/>
<dbReference type="InterPro" id="IPR024131">
    <property type="entry name" value="UPF0489"/>
</dbReference>
<protein>
    <submittedName>
        <fullName evidence="4">Uncharacterized protein</fullName>
    </submittedName>
</protein>